<evidence type="ECO:0000313" key="2">
    <source>
        <dbReference type="EMBL" id="ABN08954.1"/>
    </source>
</evidence>
<dbReference type="PANTHER" id="PTHR47723:SF23">
    <property type="entry name" value="REVERSE TRANSCRIPTASE-LIKE PROTEIN"/>
    <property type="match status" value="1"/>
</dbReference>
<dbReference type="EMBL" id="AC169177">
    <property type="protein sequence ID" value="ABN08954.1"/>
    <property type="molecule type" value="Genomic_DNA"/>
</dbReference>
<dbReference type="Pfam" id="PF13456">
    <property type="entry name" value="RVT_3"/>
    <property type="match status" value="1"/>
</dbReference>
<dbReference type="PANTHER" id="PTHR47723">
    <property type="entry name" value="OS05G0353850 PROTEIN"/>
    <property type="match status" value="1"/>
</dbReference>
<dbReference type="Gene3D" id="3.30.420.10">
    <property type="entry name" value="Ribonuclease H-like superfamily/Ribonuclease H"/>
    <property type="match status" value="1"/>
</dbReference>
<dbReference type="InterPro" id="IPR044730">
    <property type="entry name" value="RNase_H-like_dom_plant"/>
</dbReference>
<evidence type="ECO:0000259" key="1">
    <source>
        <dbReference type="PROSITE" id="PS50879"/>
    </source>
</evidence>
<reference evidence="2" key="1">
    <citation type="submission" date="2005-12" db="EMBL/GenBank/DDBJ databases">
        <authorList>
            <person name="Town C.D."/>
        </authorList>
    </citation>
    <scope>NUCLEOTIDE SEQUENCE</scope>
</reference>
<dbReference type="InterPro" id="IPR012337">
    <property type="entry name" value="RNaseH-like_sf"/>
</dbReference>
<dbReference type="InterPro" id="IPR002156">
    <property type="entry name" value="RNaseH_domain"/>
</dbReference>
<dbReference type="InterPro" id="IPR036397">
    <property type="entry name" value="RNaseH_sf"/>
</dbReference>
<accession>A2Q5T4</accession>
<reference evidence="2" key="2">
    <citation type="submission" date="2007-03" db="EMBL/GenBank/DDBJ databases">
        <authorList>
            <consortium name="The International Medicago Genome Annotation Group"/>
        </authorList>
    </citation>
    <scope>NUCLEOTIDE SEQUENCE</scope>
</reference>
<dbReference type="GO" id="GO:0004523">
    <property type="term" value="F:RNA-DNA hybrid ribonuclease activity"/>
    <property type="evidence" value="ECO:0007669"/>
    <property type="project" value="InterPro"/>
</dbReference>
<dbReference type="SUPFAM" id="SSF53098">
    <property type="entry name" value="Ribonuclease H-like"/>
    <property type="match status" value="1"/>
</dbReference>
<name>A2Q5T4_MEDTR</name>
<protein>
    <submittedName>
        <fullName evidence="2">Ribonuclease H</fullName>
    </submittedName>
</protein>
<proteinExistence type="predicted"/>
<dbReference type="ExpressionAtlas" id="A2Q5T4">
    <property type="expression patterns" value="differential"/>
</dbReference>
<gene>
    <name evidence="2" type="ORF">MtrDRAFT_AC169177g26v1</name>
</gene>
<dbReference type="InterPro" id="IPR053151">
    <property type="entry name" value="RNase_H-like"/>
</dbReference>
<dbReference type="GO" id="GO:0003676">
    <property type="term" value="F:nucleic acid binding"/>
    <property type="evidence" value="ECO:0007669"/>
    <property type="project" value="InterPro"/>
</dbReference>
<feature type="domain" description="RNase H type-1" evidence="1">
    <location>
        <begin position="7"/>
        <end position="136"/>
    </location>
</feature>
<dbReference type="CDD" id="cd06222">
    <property type="entry name" value="RNase_H_like"/>
    <property type="match status" value="1"/>
</dbReference>
<sequence length="175" mass="19256">MRISPAVQGRVKINLDGSAFGAPSCGATGGVFRNWQTHSLGGFAQNIGHATCFKAELCAAIFAIEKSIEYNLRDIWLETDSKLVVKAFSSSEHVPWQLRTRWNNCLALAQKIKCVCTHIHREGNAGADSLAKNGKSLALLTSQWWSSSPLFFFCSLFLEITQDNHTLGTSCNFCL</sequence>
<organism evidence="2">
    <name type="scientific">Medicago truncatula</name>
    <name type="common">Barrel medic</name>
    <name type="synonym">Medicago tribuloides</name>
    <dbReference type="NCBI Taxonomy" id="3880"/>
    <lineage>
        <taxon>Eukaryota</taxon>
        <taxon>Viridiplantae</taxon>
        <taxon>Streptophyta</taxon>
        <taxon>Embryophyta</taxon>
        <taxon>Tracheophyta</taxon>
        <taxon>Spermatophyta</taxon>
        <taxon>Magnoliopsida</taxon>
        <taxon>eudicotyledons</taxon>
        <taxon>Gunneridae</taxon>
        <taxon>Pentapetalae</taxon>
        <taxon>rosids</taxon>
        <taxon>fabids</taxon>
        <taxon>Fabales</taxon>
        <taxon>Fabaceae</taxon>
        <taxon>Papilionoideae</taxon>
        <taxon>50 kb inversion clade</taxon>
        <taxon>NPAAA clade</taxon>
        <taxon>Hologalegina</taxon>
        <taxon>IRL clade</taxon>
        <taxon>Trifolieae</taxon>
        <taxon>Medicago</taxon>
    </lineage>
</organism>
<dbReference type="PROSITE" id="PS50879">
    <property type="entry name" value="RNASE_H_1"/>
    <property type="match status" value="1"/>
</dbReference>
<dbReference type="AlphaFoldDB" id="A2Q5T4"/>